<dbReference type="InterPro" id="IPR029055">
    <property type="entry name" value="Ntn_hydrolases_N"/>
</dbReference>
<dbReference type="EC" id="6.3.5.4" evidence="3"/>
<evidence type="ECO:0000259" key="9">
    <source>
        <dbReference type="PROSITE" id="PS51278"/>
    </source>
</evidence>
<reference evidence="10" key="1">
    <citation type="submission" date="2021-10" db="EMBL/GenBank/DDBJ databases">
        <title>Streptomyces nigrumlapis sp.nov.,an antimicrobial producing actinobacterium isolated from Black Gobi rocks.</title>
        <authorList>
            <person name="Wen Y."/>
            <person name="Zhang W."/>
            <person name="Liu X.G."/>
        </authorList>
    </citation>
    <scope>NUCLEOTIDE SEQUENCE</scope>
    <source>
        <strain evidence="10">ST13-2-2</strain>
    </source>
</reference>
<keyword evidence="10" id="KW-0436">Ligase</keyword>
<dbReference type="NCBIfam" id="TIGR01536">
    <property type="entry name" value="asn_synth_AEB"/>
    <property type="match status" value="1"/>
</dbReference>
<proteinExistence type="inferred from homology"/>
<dbReference type="InterPro" id="IPR017932">
    <property type="entry name" value="GATase_2_dom"/>
</dbReference>
<sequence length="612" mass="67560">MSGLVGWIDFRHDLSMQESVIHAMTDAMQTRGPDAKGTWISQNAALGHQALIASEVPAEQPLQERIGAETVAVAVAGEIYNLPELAREIEGAGGVLKTGACPEVLLQAYLLWGDRCVDRVNGAFGFAIWDGRTRKLLLGRDRLGVKPLYYYEYPGGILFASVPKGIMANPRFEARLDLHMLPVALQPRLALPGETPLTGLREVQPGHVLTYTESGLTRRRYWQLTSEPHRDSFDDTARHVRDLLDDIVGRQLISAGPLSSMLSGGVDSTSIAALAVRRLRQDGADRTLDTYCVQFESDLAHFVATELRPDIDAPYAAAAAEYMGSRHHTLTATVQDLLDVIPATRKARDLPGWGQFDASMYLLFRQIRNNSTVALTGEAADEVFGGYPYFFKKDVFEHGHFPWLGDGPRLSRHLSPELTALIKPEEDELARYSQLMSDVPRLPGEDAENARMREIFYLGLSGPLAVILDRKERMSASLGLDVRVPFCDHRLIEYVWNVPWAMKSRGGVKGLLKAAMADVLPPSTASRKKSAYPHVQNPSYDRTLVREASWIVNDEASPLAGIFDTARMNGLIQQISANAIRSELPGGSNQAALLIQLVELHNWVDEYGVSLG</sequence>
<evidence type="ECO:0000313" key="10">
    <source>
        <dbReference type="EMBL" id="UQA95676.1"/>
    </source>
</evidence>
<dbReference type="SUPFAM" id="SSF52402">
    <property type="entry name" value="Adenine nucleotide alpha hydrolases-like"/>
    <property type="match status" value="1"/>
</dbReference>
<dbReference type="Gene3D" id="3.60.20.10">
    <property type="entry name" value="Glutamine Phosphoribosylpyrophosphate, subunit 1, domain 1"/>
    <property type="match status" value="1"/>
</dbReference>
<keyword evidence="5" id="KW-0067">ATP-binding</keyword>
<keyword evidence="7" id="KW-0315">Glutamine amidotransferase</keyword>
<organism evidence="10 11">
    <name type="scientific">Streptomyces halobius</name>
    <dbReference type="NCBI Taxonomy" id="2879846"/>
    <lineage>
        <taxon>Bacteria</taxon>
        <taxon>Bacillati</taxon>
        <taxon>Actinomycetota</taxon>
        <taxon>Actinomycetes</taxon>
        <taxon>Kitasatosporales</taxon>
        <taxon>Streptomycetaceae</taxon>
        <taxon>Streptomyces</taxon>
    </lineage>
</organism>
<keyword evidence="11" id="KW-1185">Reference proteome</keyword>
<evidence type="ECO:0000256" key="2">
    <source>
        <dbReference type="ARBA" id="ARBA00005752"/>
    </source>
</evidence>
<evidence type="ECO:0000313" key="11">
    <source>
        <dbReference type="Proteomes" id="UP000830115"/>
    </source>
</evidence>
<dbReference type="CDD" id="cd00712">
    <property type="entry name" value="AsnB"/>
    <property type="match status" value="1"/>
</dbReference>
<dbReference type="PANTHER" id="PTHR43284:SF1">
    <property type="entry name" value="ASPARAGINE SYNTHETASE"/>
    <property type="match status" value="1"/>
</dbReference>
<keyword evidence="6" id="KW-0061">Asparagine biosynthesis</keyword>
<evidence type="ECO:0000256" key="5">
    <source>
        <dbReference type="ARBA" id="ARBA00022840"/>
    </source>
</evidence>
<dbReference type="InterPro" id="IPR001962">
    <property type="entry name" value="Asn_synthase"/>
</dbReference>
<dbReference type="InterPro" id="IPR051786">
    <property type="entry name" value="ASN_synthetase/amidase"/>
</dbReference>
<dbReference type="Pfam" id="PF00733">
    <property type="entry name" value="Asn_synthase"/>
    <property type="match status" value="1"/>
</dbReference>
<dbReference type="PIRSF" id="PIRSF001589">
    <property type="entry name" value="Asn_synthetase_glu-h"/>
    <property type="match status" value="1"/>
</dbReference>
<dbReference type="InterPro" id="IPR014729">
    <property type="entry name" value="Rossmann-like_a/b/a_fold"/>
</dbReference>
<dbReference type="PROSITE" id="PS51278">
    <property type="entry name" value="GATASE_TYPE_2"/>
    <property type="match status" value="1"/>
</dbReference>
<feature type="domain" description="Glutamine amidotransferase type-2" evidence="9">
    <location>
        <begin position="2"/>
        <end position="214"/>
    </location>
</feature>
<gene>
    <name evidence="10" type="primary">asnB</name>
    <name evidence="10" type="ORF">K9S39_30830</name>
</gene>
<dbReference type="Proteomes" id="UP000830115">
    <property type="component" value="Chromosome"/>
</dbReference>
<dbReference type="GO" id="GO:0004066">
    <property type="term" value="F:asparagine synthase (glutamine-hydrolyzing) activity"/>
    <property type="evidence" value="ECO:0007669"/>
    <property type="project" value="UniProtKB-EC"/>
</dbReference>
<dbReference type="CDD" id="cd01991">
    <property type="entry name" value="Asn_synthase_B_C"/>
    <property type="match status" value="1"/>
</dbReference>
<dbReference type="InterPro" id="IPR006426">
    <property type="entry name" value="Asn_synth_AEB"/>
</dbReference>
<evidence type="ECO:0000256" key="8">
    <source>
        <dbReference type="ARBA" id="ARBA00048741"/>
    </source>
</evidence>
<name>A0ABY4MD19_9ACTN</name>
<evidence type="ECO:0000256" key="3">
    <source>
        <dbReference type="ARBA" id="ARBA00012737"/>
    </source>
</evidence>
<comment type="catalytic activity">
    <reaction evidence="8">
        <text>L-aspartate + L-glutamine + ATP + H2O = L-asparagine + L-glutamate + AMP + diphosphate + H(+)</text>
        <dbReference type="Rhea" id="RHEA:12228"/>
        <dbReference type="ChEBI" id="CHEBI:15377"/>
        <dbReference type="ChEBI" id="CHEBI:15378"/>
        <dbReference type="ChEBI" id="CHEBI:29985"/>
        <dbReference type="ChEBI" id="CHEBI:29991"/>
        <dbReference type="ChEBI" id="CHEBI:30616"/>
        <dbReference type="ChEBI" id="CHEBI:33019"/>
        <dbReference type="ChEBI" id="CHEBI:58048"/>
        <dbReference type="ChEBI" id="CHEBI:58359"/>
        <dbReference type="ChEBI" id="CHEBI:456215"/>
        <dbReference type="EC" id="6.3.5.4"/>
    </reaction>
</comment>
<protein>
    <recommendedName>
        <fullName evidence="3">asparagine synthase (glutamine-hydrolyzing)</fullName>
        <ecNumber evidence="3">6.3.5.4</ecNumber>
    </recommendedName>
</protein>
<evidence type="ECO:0000256" key="6">
    <source>
        <dbReference type="ARBA" id="ARBA00022888"/>
    </source>
</evidence>
<evidence type="ECO:0000256" key="7">
    <source>
        <dbReference type="ARBA" id="ARBA00022962"/>
    </source>
</evidence>
<dbReference type="Pfam" id="PF13537">
    <property type="entry name" value="GATase_7"/>
    <property type="match status" value="1"/>
</dbReference>
<dbReference type="EMBL" id="CP086322">
    <property type="protein sequence ID" value="UQA95676.1"/>
    <property type="molecule type" value="Genomic_DNA"/>
</dbReference>
<accession>A0ABY4MD19</accession>
<evidence type="ECO:0000256" key="1">
    <source>
        <dbReference type="ARBA" id="ARBA00005187"/>
    </source>
</evidence>
<comment type="pathway">
    <text evidence="1">Amino-acid biosynthesis; L-asparagine biosynthesis; L-asparagine from L-aspartate (L-Gln route): step 1/1.</text>
</comment>
<keyword evidence="4" id="KW-0547">Nucleotide-binding</keyword>
<comment type="similarity">
    <text evidence="2">Belongs to the asparagine synthetase family.</text>
</comment>
<dbReference type="SUPFAM" id="SSF56235">
    <property type="entry name" value="N-terminal nucleophile aminohydrolases (Ntn hydrolases)"/>
    <property type="match status" value="1"/>
</dbReference>
<dbReference type="Gene3D" id="3.40.50.620">
    <property type="entry name" value="HUPs"/>
    <property type="match status" value="1"/>
</dbReference>
<dbReference type="PANTHER" id="PTHR43284">
    <property type="entry name" value="ASPARAGINE SYNTHETASE (GLUTAMINE-HYDROLYZING)"/>
    <property type="match status" value="1"/>
</dbReference>
<dbReference type="InterPro" id="IPR033738">
    <property type="entry name" value="AsnB_N"/>
</dbReference>
<keyword evidence="6" id="KW-0028">Amino-acid biosynthesis</keyword>
<evidence type="ECO:0000256" key="4">
    <source>
        <dbReference type="ARBA" id="ARBA00022741"/>
    </source>
</evidence>